<name>A0A1W9YMN0_MYCAI</name>
<proteinExistence type="predicted"/>
<organism evidence="1 2">
    <name type="scientific">Mycobacterium arosiense ATCC BAA-1401 = DSM 45069</name>
    <dbReference type="NCBI Taxonomy" id="1265311"/>
    <lineage>
        <taxon>Bacteria</taxon>
        <taxon>Bacillati</taxon>
        <taxon>Actinomycetota</taxon>
        <taxon>Actinomycetes</taxon>
        <taxon>Mycobacteriales</taxon>
        <taxon>Mycobacteriaceae</taxon>
        <taxon>Mycobacterium</taxon>
        <taxon>Mycobacterium avium complex (MAC)</taxon>
    </lineage>
</organism>
<reference evidence="1 2" key="1">
    <citation type="submission" date="2016-12" db="EMBL/GenBank/DDBJ databases">
        <title>The new phylogeny of genus Mycobacterium.</title>
        <authorList>
            <person name="Tortoli E."/>
            <person name="Trovato A."/>
            <person name="Cirillo D.M."/>
        </authorList>
    </citation>
    <scope>NUCLEOTIDE SEQUENCE [LARGE SCALE GENOMIC DNA]</scope>
    <source>
        <strain evidence="1 2">DSM 45069</strain>
    </source>
</reference>
<evidence type="ECO:0000313" key="1">
    <source>
        <dbReference type="EMBL" id="ORA01289.1"/>
    </source>
</evidence>
<dbReference type="EMBL" id="MVHG01000430">
    <property type="protein sequence ID" value="ORA01289.1"/>
    <property type="molecule type" value="Genomic_DNA"/>
</dbReference>
<gene>
    <name evidence="1" type="ORF">BST14_29270</name>
</gene>
<sequence>SILEHYLKALGNATDYVYMENQYFRYAGFAERLRKTAQARKARGVPGDLYLFVVTNTPDSSDASKTTYDMMKGVGQE</sequence>
<dbReference type="Proteomes" id="UP000192707">
    <property type="component" value="Unassembled WGS sequence"/>
</dbReference>
<protein>
    <submittedName>
        <fullName evidence="1">Uncharacterized protein</fullName>
    </submittedName>
</protein>
<keyword evidence="2" id="KW-1185">Reference proteome</keyword>
<dbReference type="SUPFAM" id="SSF56024">
    <property type="entry name" value="Phospholipase D/nuclease"/>
    <property type="match status" value="1"/>
</dbReference>
<accession>A0A1W9YMN0</accession>
<feature type="non-terminal residue" evidence="1">
    <location>
        <position position="77"/>
    </location>
</feature>
<dbReference type="AlphaFoldDB" id="A0A1W9YMN0"/>
<feature type="non-terminal residue" evidence="1">
    <location>
        <position position="1"/>
    </location>
</feature>
<evidence type="ECO:0000313" key="2">
    <source>
        <dbReference type="Proteomes" id="UP000192707"/>
    </source>
</evidence>
<comment type="caution">
    <text evidence="1">The sequence shown here is derived from an EMBL/GenBank/DDBJ whole genome shotgun (WGS) entry which is preliminary data.</text>
</comment>